<dbReference type="GO" id="GO:0080019">
    <property type="term" value="F:alcohol-forming very long-chain fatty acyl-CoA reductase activity"/>
    <property type="evidence" value="ECO:0007669"/>
    <property type="project" value="InterPro"/>
</dbReference>
<comment type="caution">
    <text evidence="7">The sequence shown here is derived from an EMBL/GenBank/DDBJ whole genome shotgun (WGS) entry which is preliminary data.</text>
</comment>
<dbReference type="Pfam" id="PF07993">
    <property type="entry name" value="NAD_binding_4"/>
    <property type="match status" value="1"/>
</dbReference>
<keyword evidence="4" id="KW-0560">Oxidoreductase</keyword>
<comment type="similarity">
    <text evidence="1 4">Belongs to the fatty acyl-CoA reductase family.</text>
</comment>
<organism evidence="7 8">
    <name type="scientific">Thalictrum thalictroides</name>
    <name type="common">Rue-anemone</name>
    <name type="synonym">Anemone thalictroides</name>
    <dbReference type="NCBI Taxonomy" id="46969"/>
    <lineage>
        <taxon>Eukaryota</taxon>
        <taxon>Viridiplantae</taxon>
        <taxon>Streptophyta</taxon>
        <taxon>Embryophyta</taxon>
        <taxon>Tracheophyta</taxon>
        <taxon>Spermatophyta</taxon>
        <taxon>Magnoliopsida</taxon>
        <taxon>Ranunculales</taxon>
        <taxon>Ranunculaceae</taxon>
        <taxon>Thalictroideae</taxon>
        <taxon>Thalictrum</taxon>
    </lineage>
</organism>
<dbReference type="PANTHER" id="PTHR11011">
    <property type="entry name" value="MALE STERILITY PROTEIN 2-RELATED"/>
    <property type="match status" value="1"/>
</dbReference>
<dbReference type="EMBL" id="JABWDY010031414">
    <property type="protein sequence ID" value="KAF5184925.1"/>
    <property type="molecule type" value="Genomic_DNA"/>
</dbReference>
<feature type="domain" description="Fatty acyl-CoA reductase C-terminal" evidence="5">
    <location>
        <begin position="508"/>
        <end position="581"/>
    </location>
</feature>
<dbReference type="Gene3D" id="3.40.50.720">
    <property type="entry name" value="NAD(P)-binding Rossmann-like Domain"/>
    <property type="match status" value="1"/>
</dbReference>
<gene>
    <name evidence="7" type="ORF">FRX31_025488</name>
</gene>
<reference evidence="7 8" key="1">
    <citation type="submission" date="2020-06" db="EMBL/GenBank/DDBJ databases">
        <title>Transcriptomic and genomic resources for Thalictrum thalictroides and T. hernandezii: Facilitating candidate gene discovery in an emerging model plant lineage.</title>
        <authorList>
            <person name="Arias T."/>
            <person name="Riano-Pachon D.M."/>
            <person name="Di Stilio V.S."/>
        </authorList>
    </citation>
    <scope>NUCLEOTIDE SEQUENCE [LARGE SCALE GENOMIC DNA]</scope>
    <source>
        <strain evidence="8">cv. WT478/WT964</strain>
        <tissue evidence="7">Leaves</tissue>
    </source>
</reference>
<evidence type="ECO:0000313" key="7">
    <source>
        <dbReference type="EMBL" id="KAF5184925.1"/>
    </source>
</evidence>
<dbReference type="OrthoDB" id="429813at2759"/>
<feature type="domain" description="Thioester reductase (TE)" evidence="6">
    <location>
        <begin position="111"/>
        <end position="417"/>
    </location>
</feature>
<keyword evidence="2 4" id="KW-0444">Lipid biosynthesis</keyword>
<keyword evidence="8" id="KW-1185">Reference proteome</keyword>
<evidence type="ECO:0000256" key="4">
    <source>
        <dbReference type="RuleBase" id="RU363097"/>
    </source>
</evidence>
<evidence type="ECO:0000256" key="2">
    <source>
        <dbReference type="ARBA" id="ARBA00022516"/>
    </source>
</evidence>
<dbReference type="SUPFAM" id="SSF51735">
    <property type="entry name" value="NAD(P)-binding Rossmann-fold domains"/>
    <property type="match status" value="1"/>
</dbReference>
<evidence type="ECO:0000256" key="1">
    <source>
        <dbReference type="ARBA" id="ARBA00005928"/>
    </source>
</evidence>
<dbReference type="Pfam" id="PF03015">
    <property type="entry name" value="Sterile"/>
    <property type="match status" value="1"/>
</dbReference>
<comment type="catalytic activity">
    <reaction evidence="4">
        <text>a long-chain fatty acyl-CoA + 2 NADPH + 2 H(+) = a long-chain primary fatty alcohol + 2 NADP(+) + CoA</text>
        <dbReference type="Rhea" id="RHEA:52716"/>
        <dbReference type="ChEBI" id="CHEBI:15378"/>
        <dbReference type="ChEBI" id="CHEBI:57287"/>
        <dbReference type="ChEBI" id="CHEBI:57783"/>
        <dbReference type="ChEBI" id="CHEBI:58349"/>
        <dbReference type="ChEBI" id="CHEBI:77396"/>
        <dbReference type="ChEBI" id="CHEBI:83139"/>
        <dbReference type="EC" id="1.2.1.84"/>
    </reaction>
</comment>
<name>A0A7J6VL81_THATH</name>
<dbReference type="GO" id="GO:0010345">
    <property type="term" value="P:suberin biosynthetic process"/>
    <property type="evidence" value="ECO:0007669"/>
    <property type="project" value="TreeGrafter"/>
</dbReference>
<dbReference type="AlphaFoldDB" id="A0A7J6VL81"/>
<dbReference type="InterPro" id="IPR013120">
    <property type="entry name" value="FAR_NAD-bd"/>
</dbReference>
<evidence type="ECO:0000256" key="3">
    <source>
        <dbReference type="ARBA" id="ARBA00023098"/>
    </source>
</evidence>
<evidence type="ECO:0000259" key="5">
    <source>
        <dbReference type="Pfam" id="PF03015"/>
    </source>
</evidence>
<evidence type="ECO:0000259" key="6">
    <source>
        <dbReference type="Pfam" id="PF07993"/>
    </source>
</evidence>
<evidence type="ECO:0000313" key="8">
    <source>
        <dbReference type="Proteomes" id="UP000554482"/>
    </source>
</evidence>
<dbReference type="GO" id="GO:0102965">
    <property type="term" value="F:alcohol-forming long-chain fatty acyl-CoA reductase activity"/>
    <property type="evidence" value="ECO:0007669"/>
    <property type="project" value="UniProtKB-EC"/>
</dbReference>
<accession>A0A7J6VL81</accession>
<keyword evidence="4" id="KW-0521">NADP</keyword>
<dbReference type="CDD" id="cd09071">
    <property type="entry name" value="FAR_C"/>
    <property type="match status" value="1"/>
</dbReference>
<keyword evidence="3 4" id="KW-0443">Lipid metabolism</keyword>
<dbReference type="InterPro" id="IPR033640">
    <property type="entry name" value="FAR_C"/>
</dbReference>
<dbReference type="EC" id="1.2.1.84" evidence="4"/>
<dbReference type="InterPro" id="IPR036291">
    <property type="entry name" value="NAD(P)-bd_dom_sf"/>
</dbReference>
<dbReference type="InterPro" id="IPR026055">
    <property type="entry name" value="FAR"/>
</dbReference>
<dbReference type="GO" id="GO:0035336">
    <property type="term" value="P:long-chain fatty-acyl-CoA metabolic process"/>
    <property type="evidence" value="ECO:0007669"/>
    <property type="project" value="TreeGrafter"/>
</dbReference>
<protein>
    <recommendedName>
        <fullName evidence="4">Fatty acyl-CoA reductase</fullName>
        <ecNumber evidence="4">1.2.1.84</ecNumber>
    </recommendedName>
</protein>
<dbReference type="PANTHER" id="PTHR11011:SF45">
    <property type="entry name" value="FATTY ACYL-COA REDUCTASE CG8306-RELATED"/>
    <property type="match status" value="1"/>
</dbReference>
<sequence>MNSLFVQGIYTSSTLVIGDDLWEKKKRKMIRLCYNENSRNLTISSELTSHMNESTAFASTKLEKVPFPSLSIKELAPYKQRKEESRSREVVNPDGFGIGIVPFLKGKVFLITGATGFLAKVLIEKILRTVPDVHKIYLLIKAKDKNEAMQRLKKEIVDTELFMHMRQFYGKSYKDFMLKKLVPIVGNVCESGLGMEVGFADHIANEVDIIVHSAGSTTFDERYDVAIDINTLGPCRILSFAKRCKGLKLFMHVSTAYTNGQRRGIISEKPFHNGDSITRERAGEESPMSSFPVLEVEAQIKMALVAKDAFDDNTVTQKMKDFGMERARKYGWQDTYVFTKAMGEMMIESQRNEIPVVIIRPSIIESTYKEPIPGWIEGLRMMDPVIISYGKGELTGFPMNPKGVIDVVPADMVVNAMITAMAKHGAVKKPGLSVYHIASSVANPTTCQDLFDYFFEYFDSFPYMDLQRKPINIQRAKFFNNMDDFHTHIHTQAVQSSSHSPQGVNISKRLQRSLDYAKQLANLYEPYTFYEGRFDNTNVQMLMQQLSQEEKESFDFNVGSLDWKDYICNIHIPGLLRHVQKGRGL</sequence>
<dbReference type="CDD" id="cd05236">
    <property type="entry name" value="FAR-N_SDR_e"/>
    <property type="match status" value="1"/>
</dbReference>
<comment type="function">
    <text evidence="4">Catalyzes the reduction of fatty acyl-CoA to fatty alcohols.</text>
</comment>
<proteinExistence type="inferred from homology"/>
<dbReference type="Proteomes" id="UP000554482">
    <property type="component" value="Unassembled WGS sequence"/>
</dbReference>